<name>A0A484HE02_9BACT</name>
<feature type="binding site" evidence="11">
    <location>
        <begin position="90"/>
        <end position="91"/>
    </location>
    <ligand>
        <name>substrate</name>
    </ligand>
</feature>
<comment type="cofactor">
    <cofactor evidence="12">
        <name>Mg(2+)</name>
        <dbReference type="ChEBI" id="CHEBI:18420"/>
    </cofactor>
    <text evidence="12">Binds 1 Mg(2+) ion per subunit.</text>
</comment>
<dbReference type="NCBIfam" id="NF010109">
    <property type="entry name" value="PRK13582.1"/>
    <property type="match status" value="1"/>
</dbReference>
<dbReference type="InterPro" id="IPR050582">
    <property type="entry name" value="HAD-like_SerB"/>
</dbReference>
<organism evidence="13">
    <name type="scientific">uncultured Desulfobacteraceae bacterium</name>
    <dbReference type="NCBI Taxonomy" id="218296"/>
    <lineage>
        <taxon>Bacteria</taxon>
        <taxon>Pseudomonadati</taxon>
        <taxon>Thermodesulfobacteriota</taxon>
        <taxon>Desulfobacteria</taxon>
        <taxon>Desulfobacterales</taxon>
        <taxon>Desulfobacteraceae</taxon>
        <taxon>environmental samples</taxon>
    </lineage>
</organism>
<feature type="binding site" evidence="11">
    <location>
        <position position="46"/>
    </location>
    <ligand>
        <name>substrate</name>
    </ligand>
</feature>
<evidence type="ECO:0000256" key="3">
    <source>
        <dbReference type="ARBA" id="ARBA00022605"/>
    </source>
</evidence>
<keyword evidence="6" id="KW-0460">Magnesium</keyword>
<evidence type="ECO:0000256" key="4">
    <source>
        <dbReference type="ARBA" id="ARBA00022723"/>
    </source>
</evidence>
<evidence type="ECO:0000256" key="8">
    <source>
        <dbReference type="ARBA" id="ARBA00048138"/>
    </source>
</evidence>
<dbReference type="SUPFAM" id="SSF56784">
    <property type="entry name" value="HAD-like"/>
    <property type="match status" value="1"/>
</dbReference>
<reference evidence="13" key="1">
    <citation type="submission" date="2019-01" db="EMBL/GenBank/DDBJ databases">
        <authorList>
            <consortium name="Genoscope - CEA"/>
            <person name="William W."/>
        </authorList>
    </citation>
    <scope>NUCLEOTIDE SEQUENCE</scope>
    <source>
        <strain evidence="13">CR-1</strain>
    </source>
</reference>
<dbReference type="GO" id="GO:0005737">
    <property type="term" value="C:cytoplasm"/>
    <property type="evidence" value="ECO:0007669"/>
    <property type="project" value="TreeGrafter"/>
</dbReference>
<dbReference type="Pfam" id="PF12710">
    <property type="entry name" value="HAD"/>
    <property type="match status" value="1"/>
</dbReference>
<feature type="binding site" evidence="11">
    <location>
        <position position="155"/>
    </location>
    <ligand>
        <name>substrate</name>
    </ligand>
</feature>
<comment type="catalytic activity">
    <reaction evidence="8">
        <text>O-phospho-L-serine + H2O = L-serine + phosphate</text>
        <dbReference type="Rhea" id="RHEA:21208"/>
        <dbReference type="ChEBI" id="CHEBI:15377"/>
        <dbReference type="ChEBI" id="CHEBI:33384"/>
        <dbReference type="ChEBI" id="CHEBI:43474"/>
        <dbReference type="ChEBI" id="CHEBI:57524"/>
        <dbReference type="EC" id="3.1.3.3"/>
    </reaction>
</comment>
<dbReference type="Gene3D" id="3.90.1470.10">
    <property type="entry name" value="thrh gene product, domain 2"/>
    <property type="match status" value="1"/>
</dbReference>
<dbReference type="GO" id="GO:0036424">
    <property type="term" value="F:L-phosphoserine phosphatase activity"/>
    <property type="evidence" value="ECO:0007669"/>
    <property type="project" value="TreeGrafter"/>
</dbReference>
<comment type="catalytic activity">
    <reaction evidence="9">
        <text>O-phospho-D-serine + H2O = D-serine + phosphate</text>
        <dbReference type="Rhea" id="RHEA:24873"/>
        <dbReference type="ChEBI" id="CHEBI:15377"/>
        <dbReference type="ChEBI" id="CHEBI:35247"/>
        <dbReference type="ChEBI" id="CHEBI:43474"/>
        <dbReference type="ChEBI" id="CHEBI:58680"/>
        <dbReference type="EC" id="3.1.3.3"/>
    </reaction>
</comment>
<evidence type="ECO:0000256" key="2">
    <source>
        <dbReference type="ARBA" id="ARBA00012640"/>
    </source>
</evidence>
<feature type="binding site" evidence="11">
    <location>
        <position position="15"/>
    </location>
    <ligand>
        <name>substrate</name>
    </ligand>
</feature>
<evidence type="ECO:0000256" key="6">
    <source>
        <dbReference type="ARBA" id="ARBA00022842"/>
    </source>
</evidence>
<comment type="pathway">
    <text evidence="1">Amino-acid biosynthesis; L-serine biosynthesis; L-serine from 3-phospho-D-glycerate: step 3/3.</text>
</comment>
<feature type="binding site" evidence="11">
    <location>
        <position position="133"/>
    </location>
    <ligand>
        <name>substrate</name>
    </ligand>
</feature>
<dbReference type="NCBIfam" id="TIGR02137">
    <property type="entry name" value="HSK-PSP"/>
    <property type="match status" value="1"/>
</dbReference>
<evidence type="ECO:0000256" key="7">
    <source>
        <dbReference type="ARBA" id="ARBA00023299"/>
    </source>
</evidence>
<dbReference type="GO" id="GO:0000287">
    <property type="term" value="F:magnesium ion binding"/>
    <property type="evidence" value="ECO:0007669"/>
    <property type="project" value="TreeGrafter"/>
</dbReference>
<keyword evidence="13" id="KW-0808">Transferase</keyword>
<feature type="active site" description="Proton donor" evidence="10">
    <location>
        <position position="9"/>
    </location>
</feature>
<dbReference type="InterPro" id="IPR011863">
    <property type="entry name" value="HSK-PSP"/>
</dbReference>
<accession>A0A484HE02</accession>
<evidence type="ECO:0000256" key="9">
    <source>
        <dbReference type="ARBA" id="ARBA00048523"/>
    </source>
</evidence>
<protein>
    <recommendedName>
        <fullName evidence="2">phosphoserine phosphatase</fullName>
        <ecNumber evidence="2">3.1.3.3</ecNumber>
    </recommendedName>
</protein>
<dbReference type="NCBIfam" id="TIGR01488">
    <property type="entry name" value="HAD-SF-IB"/>
    <property type="match status" value="1"/>
</dbReference>
<proteinExistence type="predicted"/>
<evidence type="ECO:0000313" key="13">
    <source>
        <dbReference type="EMBL" id="VEN73505.1"/>
    </source>
</evidence>
<dbReference type="GO" id="GO:0016740">
    <property type="term" value="F:transferase activity"/>
    <property type="evidence" value="ECO:0007669"/>
    <property type="project" value="UniProtKB-KW"/>
</dbReference>
<evidence type="ECO:0000256" key="10">
    <source>
        <dbReference type="PIRSR" id="PIRSR611863-1"/>
    </source>
</evidence>
<dbReference type="InterPro" id="IPR036412">
    <property type="entry name" value="HAD-like_sf"/>
</dbReference>
<dbReference type="EC" id="3.1.3.3" evidence="2"/>
<dbReference type="PANTHER" id="PTHR43344:SF2">
    <property type="entry name" value="PHOSPHOSERINE PHOSPHATASE"/>
    <property type="match status" value="1"/>
</dbReference>
<sequence>MNIICTDMEGVLVPEIWIGVAEATGVKELRLTTRDISDYDELMRKRLSILKENKITLPDIQRVIDGMAPLEGAVEFLEWLRSRVQTIVVSDTFSQFAGPLLKKLSWPTLFCNELVIGPNGSVDGYRLRQKDGKRKTVLALRSLEFRIVAMGDSYNDISMLKEADQGILFRPPENVRREFPEFPVTERFDELKSMIQSAL</sequence>
<gene>
    <name evidence="13" type="ORF">EPICR_190005</name>
</gene>
<keyword evidence="4" id="KW-0479">Metal-binding</keyword>
<keyword evidence="7" id="KW-0718">Serine biosynthesis</keyword>
<feature type="binding site" evidence="12">
    <location>
        <position position="9"/>
    </location>
    <ligand>
        <name>Mg(2+)</name>
        <dbReference type="ChEBI" id="CHEBI:18420"/>
    </ligand>
</feature>
<feature type="binding site" evidence="12">
    <location>
        <position position="7"/>
    </location>
    <ligand>
        <name>Mg(2+)</name>
        <dbReference type="ChEBI" id="CHEBI:18420"/>
    </ligand>
</feature>
<dbReference type="Gene3D" id="3.40.50.1000">
    <property type="entry name" value="HAD superfamily/HAD-like"/>
    <property type="match status" value="1"/>
</dbReference>
<evidence type="ECO:0000256" key="11">
    <source>
        <dbReference type="PIRSR" id="PIRSR611863-2"/>
    </source>
</evidence>
<dbReference type="AlphaFoldDB" id="A0A484HE02"/>
<dbReference type="PANTHER" id="PTHR43344">
    <property type="entry name" value="PHOSPHOSERINE PHOSPHATASE"/>
    <property type="match status" value="1"/>
</dbReference>
<keyword evidence="5 13" id="KW-0378">Hydrolase</keyword>
<dbReference type="GO" id="GO:0006564">
    <property type="term" value="P:L-serine biosynthetic process"/>
    <property type="evidence" value="ECO:0007669"/>
    <property type="project" value="UniProtKB-KW"/>
</dbReference>
<dbReference type="EMBL" id="CAACVI010000011">
    <property type="protein sequence ID" value="VEN73505.1"/>
    <property type="molecule type" value="Genomic_DNA"/>
</dbReference>
<evidence type="ECO:0000256" key="5">
    <source>
        <dbReference type="ARBA" id="ARBA00022801"/>
    </source>
</evidence>
<evidence type="ECO:0000256" key="12">
    <source>
        <dbReference type="PIRSR" id="PIRSR611863-3"/>
    </source>
</evidence>
<keyword evidence="3" id="KW-0028">Amino-acid biosynthesis</keyword>
<feature type="active site" description="Nucleophile" evidence="10">
    <location>
        <position position="7"/>
    </location>
</feature>
<dbReference type="InterPro" id="IPR023214">
    <property type="entry name" value="HAD_sf"/>
</dbReference>
<evidence type="ECO:0000256" key="1">
    <source>
        <dbReference type="ARBA" id="ARBA00005135"/>
    </source>
</evidence>
<feature type="binding site" evidence="12">
    <location>
        <position position="152"/>
    </location>
    <ligand>
        <name>Mg(2+)</name>
        <dbReference type="ChEBI" id="CHEBI:18420"/>
    </ligand>
</feature>